<gene>
    <name evidence="2" type="ORF">E0L32_003637</name>
</gene>
<comment type="caution">
    <text evidence="2">The sequence shown here is derived from an EMBL/GenBank/DDBJ whole genome shotgun (WGS) entry which is preliminary data.</text>
</comment>
<dbReference type="InParanoid" id="A0A507BBU3"/>
<dbReference type="STRING" id="1093900.A0A507BBU3"/>
<evidence type="ECO:0008006" key="4">
    <source>
        <dbReference type="Google" id="ProtNLM"/>
    </source>
</evidence>
<dbReference type="GeneID" id="41971084"/>
<dbReference type="OrthoDB" id="5308323at2759"/>
<keyword evidence="1" id="KW-0732">Signal</keyword>
<accession>A0A507BBU3</accession>
<dbReference type="AlphaFoldDB" id="A0A507BBU3"/>
<evidence type="ECO:0000256" key="1">
    <source>
        <dbReference type="SAM" id="SignalP"/>
    </source>
</evidence>
<organism evidence="2 3">
    <name type="scientific">Thyridium curvatum</name>
    <dbReference type="NCBI Taxonomy" id="1093900"/>
    <lineage>
        <taxon>Eukaryota</taxon>
        <taxon>Fungi</taxon>
        <taxon>Dikarya</taxon>
        <taxon>Ascomycota</taxon>
        <taxon>Pezizomycotina</taxon>
        <taxon>Sordariomycetes</taxon>
        <taxon>Sordariomycetidae</taxon>
        <taxon>Thyridiales</taxon>
        <taxon>Thyridiaceae</taxon>
        <taxon>Thyridium</taxon>
    </lineage>
</organism>
<dbReference type="Proteomes" id="UP000319257">
    <property type="component" value="Unassembled WGS sequence"/>
</dbReference>
<dbReference type="EMBL" id="SKBQ01000016">
    <property type="protein sequence ID" value="TPX16696.1"/>
    <property type="molecule type" value="Genomic_DNA"/>
</dbReference>
<feature type="chain" id="PRO_5021268170" description="Ubiquitin 3 binding protein But2 C-terminal domain-containing protein" evidence="1">
    <location>
        <begin position="19"/>
        <end position="209"/>
    </location>
</feature>
<dbReference type="RefSeq" id="XP_030998407.1">
    <property type="nucleotide sequence ID" value="XM_031137959.1"/>
</dbReference>
<feature type="signal peptide" evidence="1">
    <location>
        <begin position="1"/>
        <end position="18"/>
    </location>
</feature>
<keyword evidence="3" id="KW-1185">Reference proteome</keyword>
<protein>
    <recommendedName>
        <fullName evidence="4">Ubiquitin 3 binding protein But2 C-terminal domain-containing protein</fullName>
    </recommendedName>
</protein>
<evidence type="ECO:0000313" key="3">
    <source>
        <dbReference type="Proteomes" id="UP000319257"/>
    </source>
</evidence>
<reference evidence="2 3" key="1">
    <citation type="submission" date="2019-06" db="EMBL/GenBank/DDBJ databases">
        <title>Draft genome sequence of the filamentous fungus Phialemoniopsis curvata isolated from diesel fuel.</title>
        <authorList>
            <person name="Varaljay V.A."/>
            <person name="Lyon W.J."/>
            <person name="Crouch A.L."/>
            <person name="Drake C.E."/>
            <person name="Hollomon J.M."/>
            <person name="Nadeau L.J."/>
            <person name="Nunn H.S."/>
            <person name="Stevenson B.S."/>
            <person name="Bojanowski C.L."/>
            <person name="Crookes-Goodson W.J."/>
        </authorList>
    </citation>
    <scope>NUCLEOTIDE SEQUENCE [LARGE SCALE GENOMIC DNA]</scope>
    <source>
        <strain evidence="2 3">D216</strain>
    </source>
</reference>
<name>A0A507BBU3_9PEZI</name>
<evidence type="ECO:0000313" key="2">
    <source>
        <dbReference type="EMBL" id="TPX16696.1"/>
    </source>
</evidence>
<sequence length="209" mass="21920">MYKSVLVGLTALVGLSLASPTPVEVAPRCGTTYYPTILQQLSENQPNTVQKNTVGAGGEIKVQQSISGDGNPYLRTYQIVAFQNIPQGSYGCQLALSIPQGYPVVFELNTSPSVQLNVTTVLKDNPSAIAYPNSWTWNNAAATLGFGGTGTFGTVSVAPGTSAVINSEACASNLAFLLEVSPWTGGRFAGVQFAQQNSPLAGFYLTTNC</sequence>
<proteinExistence type="predicted"/>